<dbReference type="InterPro" id="IPR013177">
    <property type="entry name" value="Ribosomal_mS38_C"/>
</dbReference>
<accession>A0AAD7PHS9</accession>
<comment type="caution">
    <text evidence="7">The sequence shown here is derived from an EMBL/GenBank/DDBJ whole genome shotgun (WGS) entry which is preliminary data.</text>
</comment>
<evidence type="ECO:0000256" key="3">
    <source>
        <dbReference type="ARBA" id="ARBA00035647"/>
    </source>
</evidence>
<gene>
    <name evidence="7" type="ORF">O6P43_022619</name>
</gene>
<dbReference type="EMBL" id="JARAOO010000009">
    <property type="protein sequence ID" value="KAJ7956129.1"/>
    <property type="molecule type" value="Genomic_DNA"/>
</dbReference>
<protein>
    <recommendedName>
        <fullName evidence="4">Small ribosomal subunit protein mS38</fullName>
    </recommendedName>
</protein>
<dbReference type="PANTHER" id="PTHR32035:SF3">
    <property type="entry name" value="SMALL RIBOSOMAL SUBUNIT PROTEIN MS38"/>
    <property type="match status" value="1"/>
</dbReference>
<evidence type="ECO:0000313" key="8">
    <source>
        <dbReference type="Proteomes" id="UP001163823"/>
    </source>
</evidence>
<dbReference type="PANTHER" id="PTHR32035">
    <property type="entry name" value="AURORA KINASE A-INTERACTING PROTEIN"/>
    <property type="match status" value="1"/>
</dbReference>
<dbReference type="KEGG" id="qsa:O6P43_022619"/>
<comment type="subcellular location">
    <subcellularLocation>
        <location evidence="1">Mitochondrion</location>
    </subcellularLocation>
</comment>
<evidence type="ECO:0000256" key="2">
    <source>
        <dbReference type="ARBA" id="ARBA00023128"/>
    </source>
</evidence>
<evidence type="ECO:0000256" key="5">
    <source>
        <dbReference type="SAM" id="MobiDB-lite"/>
    </source>
</evidence>
<feature type="compositionally biased region" description="Basic residues" evidence="5">
    <location>
        <begin position="115"/>
        <end position="140"/>
    </location>
</feature>
<feature type="domain" description="Ribosomal protein mS38 C-terminal" evidence="6">
    <location>
        <begin position="110"/>
        <end position="139"/>
    </location>
</feature>
<dbReference type="Pfam" id="PF08213">
    <property type="entry name" value="COX24_C"/>
    <property type="match status" value="1"/>
</dbReference>
<dbReference type="SMART" id="SM01155">
    <property type="entry name" value="DUF1713"/>
    <property type="match status" value="1"/>
</dbReference>
<dbReference type="AlphaFoldDB" id="A0AAD7PHS9"/>
<dbReference type="GO" id="GO:0005739">
    <property type="term" value="C:mitochondrion"/>
    <property type="evidence" value="ECO:0007669"/>
    <property type="project" value="UniProtKB-SubCell"/>
</dbReference>
<keyword evidence="2" id="KW-0496">Mitochondrion</keyword>
<dbReference type="EMBL" id="JARAOO010000009">
    <property type="protein sequence ID" value="KAJ7956128.1"/>
    <property type="molecule type" value="Genomic_DNA"/>
</dbReference>
<evidence type="ECO:0000259" key="6">
    <source>
        <dbReference type="SMART" id="SM01155"/>
    </source>
</evidence>
<organism evidence="7 8">
    <name type="scientific">Quillaja saponaria</name>
    <name type="common">Soap bark tree</name>
    <dbReference type="NCBI Taxonomy" id="32244"/>
    <lineage>
        <taxon>Eukaryota</taxon>
        <taxon>Viridiplantae</taxon>
        <taxon>Streptophyta</taxon>
        <taxon>Embryophyta</taxon>
        <taxon>Tracheophyta</taxon>
        <taxon>Spermatophyta</taxon>
        <taxon>Magnoliopsida</taxon>
        <taxon>eudicotyledons</taxon>
        <taxon>Gunneridae</taxon>
        <taxon>Pentapetalae</taxon>
        <taxon>rosids</taxon>
        <taxon>fabids</taxon>
        <taxon>Fabales</taxon>
        <taxon>Quillajaceae</taxon>
        <taxon>Quillaja</taxon>
    </lineage>
</organism>
<keyword evidence="8" id="KW-1185">Reference proteome</keyword>
<sequence>MASLMHKLSKNSASLRTISIFNNPLLPKSTTSLISNQISHIGTVKPDLTNNPFPFWGLNCVDKPTLSQSLQFFPNFPIGYCLNPTVSNEVEQLGVEKDKELYPEDARSIWADSVKKKRKKKMNKHKYKKLKKRLRRKTKI</sequence>
<evidence type="ECO:0000256" key="4">
    <source>
        <dbReference type="ARBA" id="ARBA00035682"/>
    </source>
</evidence>
<proteinExistence type="inferred from homology"/>
<evidence type="ECO:0000313" key="7">
    <source>
        <dbReference type="EMBL" id="KAJ7956128.1"/>
    </source>
</evidence>
<name>A0AAD7PHS9_QUISA</name>
<feature type="region of interest" description="Disordered" evidence="5">
    <location>
        <begin position="113"/>
        <end position="140"/>
    </location>
</feature>
<comment type="similarity">
    <text evidence="3">Belongs to the mitochondrion-specific ribosomal protein mS38 family.</text>
</comment>
<reference evidence="7" key="1">
    <citation type="journal article" date="2023" name="Science">
        <title>Elucidation of the pathway for biosynthesis of saponin adjuvants from the soapbark tree.</title>
        <authorList>
            <person name="Reed J."/>
            <person name="Orme A."/>
            <person name="El-Demerdash A."/>
            <person name="Owen C."/>
            <person name="Martin L.B.B."/>
            <person name="Misra R.C."/>
            <person name="Kikuchi S."/>
            <person name="Rejzek M."/>
            <person name="Martin A.C."/>
            <person name="Harkess A."/>
            <person name="Leebens-Mack J."/>
            <person name="Louveau T."/>
            <person name="Stephenson M.J."/>
            <person name="Osbourn A."/>
        </authorList>
    </citation>
    <scope>NUCLEOTIDE SEQUENCE</scope>
    <source>
        <strain evidence="7">S10</strain>
    </source>
</reference>
<evidence type="ECO:0000256" key="1">
    <source>
        <dbReference type="ARBA" id="ARBA00004173"/>
    </source>
</evidence>
<dbReference type="Proteomes" id="UP001163823">
    <property type="component" value="Chromosome 9"/>
</dbReference>